<reference evidence="18 19" key="1">
    <citation type="submission" date="2018-11" db="EMBL/GenBank/DDBJ databases">
        <title>Multidrug-resistant genes are associated with an 42-kb island TGI1 carrying a complex class 1 integron in a Trueperella pyogenes.</title>
        <authorList>
            <person name="Dong W."/>
        </authorList>
    </citation>
    <scope>NUCLEOTIDE SEQUENCE [LARGE SCALE GENOMIC DNA]</scope>
    <source>
        <strain evidence="18 19">TP4</strain>
    </source>
</reference>
<dbReference type="InterPro" id="IPR001264">
    <property type="entry name" value="Glyco_trans_51"/>
</dbReference>
<keyword evidence="8" id="KW-0133">Cell shape</keyword>
<keyword evidence="4" id="KW-0645">Protease</keyword>
<evidence type="ECO:0000256" key="9">
    <source>
        <dbReference type="ARBA" id="ARBA00022984"/>
    </source>
</evidence>
<dbReference type="Proteomes" id="UP000275951">
    <property type="component" value="Chromosome"/>
</dbReference>
<dbReference type="SUPFAM" id="SSF56601">
    <property type="entry name" value="beta-lactamase/transpeptidase-like"/>
    <property type="match status" value="1"/>
</dbReference>
<sequence>MVKKSKKAKAKGRGYPRQGLGPVRRWIPSWRFWLGSFLALVGIGFGGLVGMYMTTEIPKADDFALAQTTKVYYADGTTELGSFSELNRSSVPLSKIATHLQHAVIASEDSSFYENSGVDLRGIARALWNNLQGKPTQGGSTLTQQYVERYYIGTTTSLLGKLKEAILALKIDSEQSKETVLENYLNTIYFGRGAYGIEAAAQAYFGVSAADLTLSQSATLAGIIPAPSAWDPAVSPERAKQRFERVINRMVSEKWITQAEADTASFPQVREFKRNNAYAGSNGYLLDSVRRELLANGFDEDKLATAGYRITSTIDPAKQQAAVDAVNKLPGDRPDNYYAGLISMDPRNGEIYAMYGGKDYLARQRNSATQDRAQGGSTFKVFGVVAAMDKGMSPRERFDSPATYTVKNPGGEDLKFSNVDGRSYYNVPLTEMTARSLNTGFIALNEEVGPGQTRDMAVRLGLPEETAGLDRGVGNVLGSASPRAIDMVTAFGTLANDGQKVTPHFVREVIDRDGNRTYTGNKKSERVISSETAQLSTYVLKHTLERGGTAADAALPGRMAAGKTGTSSGPKSAWFAAYIPQMVTVVDMYAIAENGTEAILAPFGGVSQVAGGNFPAQIWHDYMVVATEGMEVEKFPNVDSLIAKRVPKRVPAPRPTETPTPVPTEEPSLTEDPSHEPHPTTDPSLVPEPSPLPSNPAVIPPEGDPLSPGNERRIPDPNLRERQDR</sequence>
<dbReference type="GO" id="GO:0030288">
    <property type="term" value="C:outer membrane-bounded periplasmic space"/>
    <property type="evidence" value="ECO:0007669"/>
    <property type="project" value="TreeGrafter"/>
</dbReference>
<dbReference type="GO" id="GO:0008360">
    <property type="term" value="P:regulation of cell shape"/>
    <property type="evidence" value="ECO:0007669"/>
    <property type="project" value="UniProtKB-KW"/>
</dbReference>
<dbReference type="GO" id="GO:0071555">
    <property type="term" value="P:cell wall organization"/>
    <property type="evidence" value="ECO:0007669"/>
    <property type="project" value="UniProtKB-KW"/>
</dbReference>
<dbReference type="GO" id="GO:0009252">
    <property type="term" value="P:peptidoglycan biosynthetic process"/>
    <property type="evidence" value="ECO:0007669"/>
    <property type="project" value="UniProtKB-KW"/>
</dbReference>
<keyword evidence="10" id="KW-0511">Multifunctional enzyme</keyword>
<dbReference type="AlphaFoldDB" id="A0A3S9QM84"/>
<keyword evidence="15" id="KW-1133">Transmembrane helix</keyword>
<feature type="transmembrane region" description="Helical" evidence="15">
    <location>
        <begin position="32"/>
        <end position="53"/>
    </location>
</feature>
<dbReference type="Gene3D" id="1.10.3810.10">
    <property type="entry name" value="Biosynthetic peptidoglycan transglycosylase-like"/>
    <property type="match status" value="1"/>
</dbReference>
<protein>
    <submittedName>
        <fullName evidence="18">Penicillin-binding protein</fullName>
    </submittedName>
</protein>
<dbReference type="Pfam" id="PF00905">
    <property type="entry name" value="Transpeptidase"/>
    <property type="match status" value="1"/>
</dbReference>
<gene>
    <name evidence="18" type="ORF">EBQ10_06965</name>
</gene>
<name>A0A3S9QM84_9ACTO</name>
<dbReference type="EMBL" id="CP033905">
    <property type="protein sequence ID" value="AZR07062.1"/>
    <property type="molecule type" value="Genomic_DNA"/>
</dbReference>
<keyword evidence="5" id="KW-0328">Glycosyltransferase</keyword>
<comment type="similarity">
    <text evidence="1">In the C-terminal section; belongs to the transpeptidase family.</text>
</comment>
<evidence type="ECO:0000259" key="16">
    <source>
        <dbReference type="Pfam" id="PF00905"/>
    </source>
</evidence>
<dbReference type="InterPro" id="IPR001460">
    <property type="entry name" value="PCN-bd_Tpept"/>
</dbReference>
<evidence type="ECO:0000256" key="11">
    <source>
        <dbReference type="ARBA" id="ARBA00023316"/>
    </source>
</evidence>
<feature type="compositionally biased region" description="Pro residues" evidence="14">
    <location>
        <begin position="686"/>
        <end position="703"/>
    </location>
</feature>
<organism evidence="18 19">
    <name type="scientific">Trueperella pyogenes</name>
    <dbReference type="NCBI Taxonomy" id="1661"/>
    <lineage>
        <taxon>Bacteria</taxon>
        <taxon>Bacillati</taxon>
        <taxon>Actinomycetota</taxon>
        <taxon>Actinomycetes</taxon>
        <taxon>Actinomycetales</taxon>
        <taxon>Actinomycetaceae</taxon>
        <taxon>Trueperella</taxon>
    </lineage>
</organism>
<dbReference type="InterPro" id="IPR023346">
    <property type="entry name" value="Lysozyme-like_dom_sf"/>
</dbReference>
<keyword evidence="7" id="KW-0378">Hydrolase</keyword>
<keyword evidence="9" id="KW-0573">Peptidoglycan synthesis</keyword>
<keyword evidence="3" id="KW-0121">Carboxypeptidase</keyword>
<dbReference type="RefSeq" id="WP_108726406.1">
    <property type="nucleotide sequence ID" value="NZ_CP029001.1"/>
</dbReference>
<proteinExistence type="inferred from homology"/>
<dbReference type="PANTHER" id="PTHR32282">
    <property type="entry name" value="BINDING PROTEIN TRANSPEPTIDASE, PUTATIVE-RELATED"/>
    <property type="match status" value="1"/>
</dbReference>
<evidence type="ECO:0000256" key="5">
    <source>
        <dbReference type="ARBA" id="ARBA00022676"/>
    </source>
</evidence>
<evidence type="ECO:0000256" key="1">
    <source>
        <dbReference type="ARBA" id="ARBA00007090"/>
    </source>
</evidence>
<feature type="domain" description="Penicillin-binding protein transpeptidase" evidence="16">
    <location>
        <begin position="343"/>
        <end position="595"/>
    </location>
</feature>
<feature type="compositionally biased region" description="Basic and acidic residues" evidence="14">
    <location>
        <begin position="710"/>
        <end position="725"/>
    </location>
</feature>
<feature type="compositionally biased region" description="Pro residues" evidence="14">
    <location>
        <begin position="650"/>
        <end position="664"/>
    </location>
</feature>
<evidence type="ECO:0000256" key="3">
    <source>
        <dbReference type="ARBA" id="ARBA00022645"/>
    </source>
</evidence>
<evidence type="ECO:0000256" key="13">
    <source>
        <dbReference type="ARBA" id="ARBA00049902"/>
    </source>
</evidence>
<evidence type="ECO:0000313" key="18">
    <source>
        <dbReference type="EMBL" id="AZR07062.1"/>
    </source>
</evidence>
<evidence type="ECO:0000313" key="19">
    <source>
        <dbReference type="Proteomes" id="UP000275951"/>
    </source>
</evidence>
<comment type="catalytic activity">
    <reaction evidence="13">
        <text>[GlcNAc-(1-&gt;4)-Mur2Ac(oyl-L-Ala-gamma-D-Glu-L-Lys-D-Ala-D-Ala)](n)-di-trans,octa-cis-undecaprenyl diphosphate + beta-D-GlcNAc-(1-&gt;4)-Mur2Ac(oyl-L-Ala-gamma-D-Glu-L-Lys-D-Ala-D-Ala)-di-trans,octa-cis-undecaprenyl diphosphate = [GlcNAc-(1-&gt;4)-Mur2Ac(oyl-L-Ala-gamma-D-Glu-L-Lys-D-Ala-D-Ala)](n+1)-di-trans,octa-cis-undecaprenyl diphosphate + di-trans,octa-cis-undecaprenyl diphosphate + H(+)</text>
        <dbReference type="Rhea" id="RHEA:23708"/>
        <dbReference type="Rhea" id="RHEA-COMP:9602"/>
        <dbReference type="Rhea" id="RHEA-COMP:9603"/>
        <dbReference type="ChEBI" id="CHEBI:15378"/>
        <dbReference type="ChEBI" id="CHEBI:58405"/>
        <dbReference type="ChEBI" id="CHEBI:60033"/>
        <dbReference type="ChEBI" id="CHEBI:78435"/>
        <dbReference type="EC" id="2.4.99.28"/>
    </reaction>
</comment>
<keyword evidence="11" id="KW-0961">Cell wall biogenesis/degradation</keyword>
<evidence type="ECO:0000256" key="12">
    <source>
        <dbReference type="ARBA" id="ARBA00034000"/>
    </source>
</evidence>
<dbReference type="Pfam" id="PF00912">
    <property type="entry name" value="Transgly"/>
    <property type="match status" value="1"/>
</dbReference>
<feature type="region of interest" description="Disordered" evidence="14">
    <location>
        <begin position="649"/>
        <end position="725"/>
    </location>
</feature>
<evidence type="ECO:0000256" key="4">
    <source>
        <dbReference type="ARBA" id="ARBA00022670"/>
    </source>
</evidence>
<dbReference type="SUPFAM" id="SSF53955">
    <property type="entry name" value="Lysozyme-like"/>
    <property type="match status" value="1"/>
</dbReference>
<evidence type="ECO:0000256" key="8">
    <source>
        <dbReference type="ARBA" id="ARBA00022960"/>
    </source>
</evidence>
<evidence type="ECO:0000256" key="10">
    <source>
        <dbReference type="ARBA" id="ARBA00023268"/>
    </source>
</evidence>
<evidence type="ECO:0000259" key="17">
    <source>
        <dbReference type="Pfam" id="PF00912"/>
    </source>
</evidence>
<dbReference type="Gene3D" id="3.40.710.10">
    <property type="entry name" value="DD-peptidase/beta-lactamase superfamily"/>
    <property type="match status" value="1"/>
</dbReference>
<accession>A0A3S9QM84</accession>
<dbReference type="GO" id="GO:0008955">
    <property type="term" value="F:peptidoglycan glycosyltransferase activity"/>
    <property type="evidence" value="ECO:0007669"/>
    <property type="project" value="UniProtKB-EC"/>
</dbReference>
<evidence type="ECO:0000256" key="7">
    <source>
        <dbReference type="ARBA" id="ARBA00022801"/>
    </source>
</evidence>
<dbReference type="InterPro" id="IPR036950">
    <property type="entry name" value="PBP_transglycosylase"/>
</dbReference>
<keyword evidence="15" id="KW-0812">Transmembrane</keyword>
<dbReference type="PANTHER" id="PTHR32282:SF34">
    <property type="entry name" value="PENICILLIN-BINDING PROTEIN 1A"/>
    <property type="match status" value="1"/>
</dbReference>
<dbReference type="InterPro" id="IPR050396">
    <property type="entry name" value="Glycosyltr_51/Transpeptidase"/>
</dbReference>
<dbReference type="GO" id="GO:0009002">
    <property type="term" value="F:serine-type D-Ala-D-Ala carboxypeptidase activity"/>
    <property type="evidence" value="ECO:0007669"/>
    <property type="project" value="UniProtKB-EC"/>
</dbReference>
<keyword evidence="6" id="KW-0808">Transferase</keyword>
<keyword evidence="15" id="KW-0472">Membrane</keyword>
<dbReference type="GO" id="GO:0006508">
    <property type="term" value="P:proteolysis"/>
    <property type="evidence" value="ECO:0007669"/>
    <property type="project" value="UniProtKB-KW"/>
</dbReference>
<evidence type="ECO:0000256" key="15">
    <source>
        <dbReference type="SAM" id="Phobius"/>
    </source>
</evidence>
<evidence type="ECO:0000256" key="2">
    <source>
        <dbReference type="ARBA" id="ARBA00007739"/>
    </source>
</evidence>
<comment type="similarity">
    <text evidence="2">In the N-terminal section; belongs to the glycosyltransferase 51 family.</text>
</comment>
<dbReference type="FunFam" id="1.10.3810.10:FF:000001">
    <property type="entry name" value="Penicillin-binding protein 1A"/>
    <property type="match status" value="1"/>
</dbReference>
<evidence type="ECO:0000256" key="6">
    <source>
        <dbReference type="ARBA" id="ARBA00022679"/>
    </source>
</evidence>
<evidence type="ECO:0000256" key="14">
    <source>
        <dbReference type="SAM" id="MobiDB-lite"/>
    </source>
</evidence>
<dbReference type="GO" id="GO:0008658">
    <property type="term" value="F:penicillin binding"/>
    <property type="evidence" value="ECO:0007669"/>
    <property type="project" value="InterPro"/>
</dbReference>
<dbReference type="InterPro" id="IPR012338">
    <property type="entry name" value="Beta-lactam/transpept-like"/>
</dbReference>
<feature type="domain" description="Glycosyl transferase family 51" evidence="17">
    <location>
        <begin position="80"/>
        <end position="250"/>
    </location>
</feature>
<comment type="catalytic activity">
    <reaction evidence="12">
        <text>Preferential cleavage: (Ac)2-L-Lys-D-Ala-|-D-Ala. Also transpeptidation of peptidyl-alanyl moieties that are N-acyl substituents of D-alanine.</text>
        <dbReference type="EC" id="3.4.16.4"/>
    </reaction>
</comment>